<feature type="transmembrane region" description="Helical" evidence="1">
    <location>
        <begin position="12"/>
        <end position="37"/>
    </location>
</feature>
<keyword evidence="3" id="KW-1185">Reference proteome</keyword>
<accession>A0ABW4DIS6</accession>
<keyword evidence="1" id="KW-0812">Transmembrane</keyword>
<organism evidence="2 3">
    <name type="scientific">Paenibacillus farraposensis</name>
    <dbReference type="NCBI Taxonomy" id="2807095"/>
    <lineage>
        <taxon>Bacteria</taxon>
        <taxon>Bacillati</taxon>
        <taxon>Bacillota</taxon>
        <taxon>Bacilli</taxon>
        <taxon>Bacillales</taxon>
        <taxon>Paenibacillaceae</taxon>
        <taxon>Paenibacillus</taxon>
    </lineage>
</organism>
<name>A0ABW4DIS6_9BACL</name>
<keyword evidence="1" id="KW-1133">Transmembrane helix</keyword>
<evidence type="ECO:0000313" key="3">
    <source>
        <dbReference type="Proteomes" id="UP001597340"/>
    </source>
</evidence>
<evidence type="ECO:0008006" key="4">
    <source>
        <dbReference type="Google" id="ProtNLM"/>
    </source>
</evidence>
<gene>
    <name evidence="2" type="ORF">ACFQ5D_20270</name>
</gene>
<proteinExistence type="predicted"/>
<dbReference type="RefSeq" id="WP_377529283.1">
    <property type="nucleotide sequence ID" value="NZ_JAFFQR010000084.1"/>
</dbReference>
<dbReference type="Proteomes" id="UP001597340">
    <property type="component" value="Unassembled WGS sequence"/>
</dbReference>
<comment type="caution">
    <text evidence="2">The sequence shown here is derived from an EMBL/GenBank/DDBJ whole genome shotgun (WGS) entry which is preliminary data.</text>
</comment>
<dbReference type="EMBL" id="JBHTNZ010000038">
    <property type="protein sequence ID" value="MFD1463638.1"/>
    <property type="molecule type" value="Genomic_DNA"/>
</dbReference>
<keyword evidence="1" id="KW-0472">Membrane</keyword>
<reference evidence="3" key="1">
    <citation type="journal article" date="2019" name="Int. J. Syst. Evol. Microbiol.">
        <title>The Global Catalogue of Microorganisms (GCM) 10K type strain sequencing project: providing services to taxonomists for standard genome sequencing and annotation.</title>
        <authorList>
            <consortium name="The Broad Institute Genomics Platform"/>
            <consortium name="The Broad Institute Genome Sequencing Center for Infectious Disease"/>
            <person name="Wu L."/>
            <person name="Ma J."/>
        </authorList>
    </citation>
    <scope>NUCLEOTIDE SEQUENCE [LARGE SCALE GENOMIC DNA]</scope>
    <source>
        <strain evidence="3">CCM 9147</strain>
    </source>
</reference>
<evidence type="ECO:0000256" key="1">
    <source>
        <dbReference type="SAM" id="Phobius"/>
    </source>
</evidence>
<protein>
    <recommendedName>
        <fullName evidence="4">GtrA family protein</fullName>
    </recommendedName>
</protein>
<evidence type="ECO:0000313" key="2">
    <source>
        <dbReference type="EMBL" id="MFD1463638.1"/>
    </source>
</evidence>
<sequence>MKNRIAPLLPMIRFGMAGLVNTGVDYIVFMLLAWAGVPTASHWN</sequence>